<dbReference type="EC" id="2.4.99.12" evidence="2 9"/>
<keyword evidence="9" id="KW-1133">Transmembrane helix</keyword>
<evidence type="ECO:0000256" key="9">
    <source>
        <dbReference type="RuleBase" id="RU365103"/>
    </source>
</evidence>
<keyword evidence="9" id="KW-0812">Transmembrane</keyword>
<dbReference type="GO" id="GO:0005886">
    <property type="term" value="C:plasma membrane"/>
    <property type="evidence" value="ECO:0007669"/>
    <property type="project" value="UniProtKB-SubCell"/>
</dbReference>
<evidence type="ECO:0000256" key="3">
    <source>
        <dbReference type="ARBA" id="ARBA00019077"/>
    </source>
</evidence>
<evidence type="ECO:0000313" key="11">
    <source>
        <dbReference type="EMBL" id="MBB5039032.1"/>
    </source>
</evidence>
<reference evidence="11 12" key="1">
    <citation type="submission" date="2020-08" db="EMBL/GenBank/DDBJ databases">
        <title>Genomic Encyclopedia of Type Strains, Phase IV (KMG-IV): sequencing the most valuable type-strain genomes for metagenomic binning, comparative biology and taxonomic classification.</title>
        <authorList>
            <person name="Goeker M."/>
        </authorList>
    </citation>
    <scope>NUCLEOTIDE SEQUENCE [LARGE SCALE GENOMIC DNA]</scope>
    <source>
        <strain evidence="11 12">DSM 12251</strain>
    </source>
</reference>
<keyword evidence="4 9" id="KW-0808">Transferase</keyword>
<dbReference type="RefSeq" id="WP_184210393.1">
    <property type="nucleotide sequence ID" value="NZ_JACHIF010000007.1"/>
</dbReference>
<dbReference type="Gene3D" id="3.40.50.11720">
    <property type="entry name" value="3-Deoxy-D-manno-octulosonic-acid transferase, N-terminal domain"/>
    <property type="match status" value="1"/>
</dbReference>
<keyword evidence="12" id="KW-1185">Reference proteome</keyword>
<comment type="catalytic activity">
    <reaction evidence="6 9">
        <text>lipid IVA (E. coli) + CMP-3-deoxy-beta-D-manno-octulosonate = alpha-Kdo-(2-&gt;6)-lipid IVA (E. coli) + CMP + H(+)</text>
        <dbReference type="Rhea" id="RHEA:28066"/>
        <dbReference type="ChEBI" id="CHEBI:15378"/>
        <dbReference type="ChEBI" id="CHEBI:58603"/>
        <dbReference type="ChEBI" id="CHEBI:60364"/>
        <dbReference type="ChEBI" id="CHEBI:60377"/>
        <dbReference type="ChEBI" id="CHEBI:85987"/>
        <dbReference type="EC" id="2.4.99.12"/>
    </reaction>
</comment>
<feature type="site" description="Transition state stabilizer" evidence="8">
    <location>
        <position position="146"/>
    </location>
</feature>
<evidence type="ECO:0000256" key="8">
    <source>
        <dbReference type="PIRSR" id="PIRSR639901-2"/>
    </source>
</evidence>
<evidence type="ECO:0000256" key="1">
    <source>
        <dbReference type="ARBA" id="ARBA00004713"/>
    </source>
</evidence>
<keyword evidence="11" id="KW-0328">Glycosyltransferase</keyword>
<comment type="function">
    <text evidence="9">Involved in lipopolysaccharide (LPS) biosynthesis. Catalyzes the transfer of 3-deoxy-D-manno-octulosonate (Kdo) residue(s) from CMP-Kdo to lipid IV(A), the tetraacyldisaccharide-1,4'-bisphosphate precursor of lipid A.</text>
</comment>
<dbReference type="SUPFAM" id="SSF53756">
    <property type="entry name" value="UDP-Glycosyltransferase/glycogen phosphorylase"/>
    <property type="match status" value="1"/>
</dbReference>
<sequence>MSKNFSLCLYNLLLPIGVLCMLPGAVRKMRQRGGHWRDLVQRLGFFSTEQKRTLAALPTGQNRLWIHAVSVGEVGIATKLMALIRRERPQVGIVLTTTTPTGYALAAEFAARQLGHVVVLYSPLDLPAVGARFLEELAPSQLVLVEAEVWPNLVASAVGLHIPVSLINARLSPRSERRYRQLRFIIRPVFSMLHQVMVQEPEDVQRWAGLGLTVDRVHHTGSIKFDPQGAAPDPVQVQSLREVLGQAGITPQQPILLLASTHPGEEVLLAKMTQRLRQKHPTLALLIVPRHVERTASLLEELRDLGLHPQRRSQVQSSSLDLLIDTTGELRAWQALATIVVVGKSFLATGGQNPAEAVMARKPVLFGPHMENFQALVDLLLTRNGAIQVADVVTLEPRLDALLKDEALCQKLGDNGHEVLAMHEGATAKTMALL</sequence>
<feature type="active site" description="Proton acceptor" evidence="7">
    <location>
        <position position="73"/>
    </location>
</feature>
<dbReference type="InterPro" id="IPR038107">
    <property type="entry name" value="Glycos_transf_N_sf"/>
</dbReference>
<keyword evidence="9" id="KW-1003">Cell membrane</keyword>
<organism evidence="11 12">
    <name type="scientific">Prosthecobacter dejongeii</name>
    <dbReference type="NCBI Taxonomy" id="48465"/>
    <lineage>
        <taxon>Bacteria</taxon>
        <taxon>Pseudomonadati</taxon>
        <taxon>Verrucomicrobiota</taxon>
        <taxon>Verrucomicrobiia</taxon>
        <taxon>Verrucomicrobiales</taxon>
        <taxon>Verrucomicrobiaceae</taxon>
        <taxon>Prosthecobacter</taxon>
    </lineage>
</organism>
<dbReference type="Proteomes" id="UP000534294">
    <property type="component" value="Unassembled WGS sequence"/>
</dbReference>
<evidence type="ECO:0000313" key="12">
    <source>
        <dbReference type="Proteomes" id="UP000534294"/>
    </source>
</evidence>
<dbReference type="InterPro" id="IPR039901">
    <property type="entry name" value="Kdotransferase"/>
</dbReference>
<dbReference type="AlphaFoldDB" id="A0A7W8DR36"/>
<gene>
    <name evidence="11" type="ORF">HNQ64_003301</name>
</gene>
<dbReference type="GO" id="GO:0009244">
    <property type="term" value="P:lipopolysaccharide core region biosynthetic process"/>
    <property type="evidence" value="ECO:0007669"/>
    <property type="project" value="UniProtKB-UniRule"/>
</dbReference>
<evidence type="ECO:0000256" key="7">
    <source>
        <dbReference type="PIRSR" id="PIRSR639901-1"/>
    </source>
</evidence>
<evidence type="ECO:0000256" key="5">
    <source>
        <dbReference type="ARBA" id="ARBA00031445"/>
    </source>
</evidence>
<dbReference type="PANTHER" id="PTHR42755">
    <property type="entry name" value="3-DEOXY-MANNO-OCTULOSONATE CYTIDYLYLTRANSFERASE"/>
    <property type="match status" value="1"/>
</dbReference>
<dbReference type="EMBL" id="JACHIF010000007">
    <property type="protein sequence ID" value="MBB5039032.1"/>
    <property type="molecule type" value="Genomic_DNA"/>
</dbReference>
<evidence type="ECO:0000259" key="10">
    <source>
        <dbReference type="Pfam" id="PF04413"/>
    </source>
</evidence>
<evidence type="ECO:0000256" key="6">
    <source>
        <dbReference type="ARBA" id="ARBA00049183"/>
    </source>
</evidence>
<feature type="transmembrane region" description="Helical" evidence="9">
    <location>
        <begin position="7"/>
        <end position="26"/>
    </location>
</feature>
<protein>
    <recommendedName>
        <fullName evidence="3 9">3-deoxy-D-manno-octulosonic acid transferase</fullName>
        <shortName evidence="9">Kdo transferase</shortName>
        <ecNumber evidence="2 9">2.4.99.12</ecNumber>
    </recommendedName>
    <alternativeName>
        <fullName evidence="5 9">Lipid IV(A) 3-deoxy-D-manno-octulosonic acid transferase</fullName>
    </alternativeName>
</protein>
<dbReference type="PANTHER" id="PTHR42755:SF1">
    <property type="entry name" value="3-DEOXY-D-MANNO-OCTULOSONIC ACID TRANSFERASE, MITOCHONDRIAL-RELATED"/>
    <property type="match status" value="1"/>
</dbReference>
<dbReference type="GO" id="GO:0009245">
    <property type="term" value="P:lipid A biosynthetic process"/>
    <property type="evidence" value="ECO:0007669"/>
    <property type="project" value="TreeGrafter"/>
</dbReference>
<feature type="site" description="Transition state stabilizer" evidence="8">
    <location>
        <position position="224"/>
    </location>
</feature>
<proteinExistence type="inferred from homology"/>
<comment type="subcellular location">
    <subcellularLocation>
        <location evidence="9">Cell membrane</location>
    </subcellularLocation>
</comment>
<name>A0A7W8DR36_9BACT</name>
<dbReference type="Gene3D" id="3.40.50.2000">
    <property type="entry name" value="Glycogen Phosphorylase B"/>
    <property type="match status" value="1"/>
</dbReference>
<keyword evidence="9" id="KW-0472">Membrane</keyword>
<evidence type="ECO:0000256" key="2">
    <source>
        <dbReference type="ARBA" id="ARBA00012621"/>
    </source>
</evidence>
<comment type="pathway">
    <text evidence="1 9">Bacterial outer membrane biogenesis; LPS core biosynthesis.</text>
</comment>
<dbReference type="InterPro" id="IPR007507">
    <property type="entry name" value="Glycos_transf_N"/>
</dbReference>
<dbReference type="UniPathway" id="UPA00958"/>
<comment type="similarity">
    <text evidence="9">Belongs to the glycosyltransferase group 1 family.</text>
</comment>
<accession>A0A7W8DR36</accession>
<feature type="domain" description="3-deoxy-D-manno-octulosonic-acid transferase N-terminal" evidence="10">
    <location>
        <begin position="40"/>
        <end position="226"/>
    </location>
</feature>
<evidence type="ECO:0000256" key="4">
    <source>
        <dbReference type="ARBA" id="ARBA00022679"/>
    </source>
</evidence>
<dbReference type="Pfam" id="PF04413">
    <property type="entry name" value="Glycos_transf_N"/>
    <property type="match status" value="1"/>
</dbReference>
<dbReference type="GO" id="GO:0043842">
    <property type="term" value="F:Kdo transferase activity"/>
    <property type="evidence" value="ECO:0007669"/>
    <property type="project" value="UniProtKB-EC"/>
</dbReference>
<keyword evidence="9" id="KW-0448">Lipopolysaccharide biosynthesis</keyword>
<comment type="caution">
    <text evidence="11">The sequence shown here is derived from an EMBL/GenBank/DDBJ whole genome shotgun (WGS) entry which is preliminary data.</text>
</comment>